<evidence type="ECO:0000313" key="3">
    <source>
        <dbReference type="Proteomes" id="UP000299102"/>
    </source>
</evidence>
<feature type="region of interest" description="Disordered" evidence="1">
    <location>
        <begin position="60"/>
        <end position="91"/>
    </location>
</feature>
<dbReference type="EMBL" id="BGZK01000248">
    <property type="protein sequence ID" value="GBP31615.1"/>
    <property type="molecule type" value="Genomic_DNA"/>
</dbReference>
<name>A0A4C1UYS5_EUMVA</name>
<reference evidence="2 3" key="1">
    <citation type="journal article" date="2019" name="Commun. Biol.">
        <title>The bagworm genome reveals a unique fibroin gene that provides high tensile strength.</title>
        <authorList>
            <person name="Kono N."/>
            <person name="Nakamura H."/>
            <person name="Ohtoshi R."/>
            <person name="Tomita M."/>
            <person name="Numata K."/>
            <person name="Arakawa K."/>
        </authorList>
    </citation>
    <scope>NUCLEOTIDE SEQUENCE [LARGE SCALE GENOMIC DNA]</scope>
</reference>
<gene>
    <name evidence="2" type="ORF">EVAR_78195_1</name>
</gene>
<accession>A0A4C1UYS5</accession>
<keyword evidence="3" id="KW-1185">Reference proteome</keyword>
<sequence>MLDFYIRRRIYFETEAPNVTSYEDKRKHSNGTHIREDLPVTVRRFRVYCARVIRYPTVVPADGTRARPPPPAAAGRRCRRRPPPPRSRVSAARVLENGRSVRSRLNSRAFRARIAQLII</sequence>
<organism evidence="2 3">
    <name type="scientific">Eumeta variegata</name>
    <name type="common">Bagworm moth</name>
    <name type="synonym">Eumeta japonica</name>
    <dbReference type="NCBI Taxonomy" id="151549"/>
    <lineage>
        <taxon>Eukaryota</taxon>
        <taxon>Metazoa</taxon>
        <taxon>Ecdysozoa</taxon>
        <taxon>Arthropoda</taxon>
        <taxon>Hexapoda</taxon>
        <taxon>Insecta</taxon>
        <taxon>Pterygota</taxon>
        <taxon>Neoptera</taxon>
        <taxon>Endopterygota</taxon>
        <taxon>Lepidoptera</taxon>
        <taxon>Glossata</taxon>
        <taxon>Ditrysia</taxon>
        <taxon>Tineoidea</taxon>
        <taxon>Psychidae</taxon>
        <taxon>Oiketicinae</taxon>
        <taxon>Eumeta</taxon>
    </lineage>
</organism>
<proteinExistence type="predicted"/>
<evidence type="ECO:0000313" key="2">
    <source>
        <dbReference type="EMBL" id="GBP31615.1"/>
    </source>
</evidence>
<comment type="caution">
    <text evidence="2">The sequence shown here is derived from an EMBL/GenBank/DDBJ whole genome shotgun (WGS) entry which is preliminary data.</text>
</comment>
<dbReference type="AlphaFoldDB" id="A0A4C1UYS5"/>
<protein>
    <submittedName>
        <fullName evidence="2">Uncharacterized protein</fullName>
    </submittedName>
</protein>
<dbReference type="Proteomes" id="UP000299102">
    <property type="component" value="Unassembled WGS sequence"/>
</dbReference>
<evidence type="ECO:0000256" key="1">
    <source>
        <dbReference type="SAM" id="MobiDB-lite"/>
    </source>
</evidence>